<organism evidence="8 9">
    <name type="scientific">Dissophora globulifera</name>
    <dbReference type="NCBI Taxonomy" id="979702"/>
    <lineage>
        <taxon>Eukaryota</taxon>
        <taxon>Fungi</taxon>
        <taxon>Fungi incertae sedis</taxon>
        <taxon>Mucoromycota</taxon>
        <taxon>Mortierellomycotina</taxon>
        <taxon>Mortierellomycetes</taxon>
        <taxon>Mortierellales</taxon>
        <taxon>Mortierellaceae</taxon>
        <taxon>Dissophora</taxon>
    </lineage>
</organism>
<accession>A0A9P6UNP4</accession>
<dbReference type="GO" id="GO:0007059">
    <property type="term" value="P:chromosome segregation"/>
    <property type="evidence" value="ECO:0007669"/>
    <property type="project" value="TreeGrafter"/>
</dbReference>
<feature type="domain" description="CENP-T/Histone H4 histone fold" evidence="7">
    <location>
        <begin position="672"/>
        <end position="767"/>
    </location>
</feature>
<evidence type="ECO:0000256" key="3">
    <source>
        <dbReference type="ARBA" id="ARBA00010137"/>
    </source>
</evidence>
<evidence type="ECO:0000313" key="8">
    <source>
        <dbReference type="EMBL" id="KAG0313084.1"/>
    </source>
</evidence>
<reference evidence="8" key="1">
    <citation type="journal article" date="2020" name="Fungal Divers.">
        <title>Resolving the Mortierellaceae phylogeny through synthesis of multi-gene phylogenetics and phylogenomics.</title>
        <authorList>
            <person name="Vandepol N."/>
            <person name="Liber J."/>
            <person name="Desiro A."/>
            <person name="Na H."/>
            <person name="Kennedy M."/>
            <person name="Barry K."/>
            <person name="Grigoriev I.V."/>
            <person name="Miller A.N."/>
            <person name="O'Donnell K."/>
            <person name="Stajich J.E."/>
            <person name="Bonito G."/>
        </authorList>
    </citation>
    <scope>NUCLEOTIDE SEQUENCE</scope>
    <source>
        <strain evidence="8">REB-010B</strain>
    </source>
</reference>
<dbReference type="InterPro" id="IPR009072">
    <property type="entry name" value="Histone-fold"/>
</dbReference>
<dbReference type="Proteomes" id="UP000738325">
    <property type="component" value="Unassembled WGS sequence"/>
</dbReference>
<feature type="region of interest" description="Disordered" evidence="6">
    <location>
        <begin position="1"/>
        <end position="95"/>
    </location>
</feature>
<proteinExistence type="inferred from homology"/>
<feature type="compositionally biased region" description="Low complexity" evidence="6">
    <location>
        <begin position="62"/>
        <end position="73"/>
    </location>
</feature>
<evidence type="ECO:0000256" key="6">
    <source>
        <dbReference type="SAM" id="MobiDB-lite"/>
    </source>
</evidence>
<dbReference type="GO" id="GO:0005634">
    <property type="term" value="C:nucleus"/>
    <property type="evidence" value="ECO:0007669"/>
    <property type="project" value="UniProtKB-SubCell"/>
</dbReference>
<protein>
    <recommendedName>
        <fullName evidence="7">CENP-T/Histone H4 histone fold domain-containing protein</fullName>
    </recommendedName>
</protein>
<comment type="similarity">
    <text evidence="3">Belongs to the CENP-T/CNN1 family.</text>
</comment>
<dbReference type="Pfam" id="PF15511">
    <property type="entry name" value="CENP-T_C"/>
    <property type="match status" value="1"/>
</dbReference>
<dbReference type="PANTHER" id="PTHR46904">
    <property type="entry name" value="CENTROMERE PROTEIN T"/>
    <property type="match status" value="1"/>
</dbReference>
<feature type="region of interest" description="Disordered" evidence="6">
    <location>
        <begin position="408"/>
        <end position="485"/>
    </location>
</feature>
<dbReference type="SUPFAM" id="SSF47113">
    <property type="entry name" value="Histone-fold"/>
    <property type="match status" value="1"/>
</dbReference>
<evidence type="ECO:0000259" key="7">
    <source>
        <dbReference type="Pfam" id="PF15511"/>
    </source>
</evidence>
<name>A0A9P6UNP4_9FUNG</name>
<dbReference type="Gene3D" id="1.10.20.10">
    <property type="entry name" value="Histone, subunit A"/>
    <property type="match status" value="1"/>
</dbReference>
<dbReference type="EMBL" id="JAAAIP010000746">
    <property type="protein sequence ID" value="KAG0313084.1"/>
    <property type="molecule type" value="Genomic_DNA"/>
</dbReference>
<feature type="compositionally biased region" description="Basic residues" evidence="6">
    <location>
        <begin position="28"/>
        <end position="43"/>
    </location>
</feature>
<keyword evidence="9" id="KW-1185">Reference proteome</keyword>
<feature type="compositionally biased region" description="Basic and acidic residues" evidence="6">
    <location>
        <begin position="573"/>
        <end position="584"/>
    </location>
</feature>
<dbReference type="CDD" id="cd22920">
    <property type="entry name" value="HFD_CENP-T"/>
    <property type="match status" value="1"/>
</dbReference>
<dbReference type="InterPro" id="IPR035425">
    <property type="entry name" value="CENP-T/H4_C"/>
</dbReference>
<keyword evidence="5" id="KW-0539">Nucleus</keyword>
<comment type="subcellular location">
    <subcellularLocation>
        <location evidence="2">Chromosome</location>
    </subcellularLocation>
    <subcellularLocation>
        <location evidence="1">Nucleus</location>
    </subcellularLocation>
</comment>
<feature type="region of interest" description="Disordered" evidence="6">
    <location>
        <begin position="382"/>
        <end position="401"/>
    </location>
</feature>
<feature type="region of interest" description="Disordered" evidence="6">
    <location>
        <begin position="140"/>
        <end position="159"/>
    </location>
</feature>
<dbReference type="GO" id="GO:0003677">
    <property type="term" value="F:DNA binding"/>
    <property type="evidence" value="ECO:0007669"/>
    <property type="project" value="InterPro"/>
</dbReference>
<dbReference type="GO" id="GO:0000278">
    <property type="term" value="P:mitotic cell cycle"/>
    <property type="evidence" value="ECO:0007669"/>
    <property type="project" value="TreeGrafter"/>
</dbReference>
<evidence type="ECO:0000256" key="5">
    <source>
        <dbReference type="ARBA" id="ARBA00023242"/>
    </source>
</evidence>
<sequence>MDSASTPRGAPQPRTLGLRRPNYGPMQPRKKFPTTPHVTRRRKVVDESLLEALHQTHIGHRSSGSGSGNDSGSIVRSDGRGYAGELTDTSPERPVGIATMPSPFGTGANVDQVWASTEAAGMASMPQTPRRQSRTIMIAPGSGRRTPRRRSRSSNQHLRATPLKALADANQARVNRLISEANRRGRVGRDKHSPMGILRILSRLPGFNPPPQPAPDREPIPGSSKWRKLTPKSQRTNHIQMPDDPDYLIPTTTSGHTETHHQQQRRHYSSQYQYASKLNRGGIMSFDERIGYEKFKDQNPFLDLDEINRLWEDGRRGDAGRLSFGMDDEERRRYLDEEGGDTQEFNIVQGDLTNPFQDPNALEFGMAATERRISVNVGDITNTSQRGFEQGLEEEENDNEQRALERDGFAPGESTDFLSDPNAGENLGLDDINMDDGWEDIVEDENRPPPVMGSDEEQQTVERTSPEEEDDAMNEMDIESDPEYKNAAQLRKELLLEDDGFNLERDLNLDDALDLDEILDNEMSPDNLREAGNVENGDDERQPLSDQEQDAANRLLQGDDDLNRAVQAQESDDLTRIEEDRFAQDGDATGRSTGMEGQPGVQEEPQEYDEGDMNIHDEDHIEQQEYEEEHHDRSGVPYFDDFPSELGIMSNGNVLATSTVAPKKTVRLSAAGIPVPALPTSLQKQLVHTFSRSRISQEAMAVILEGTHLFFEQASSDLAAYAQHAGRRTIDETDVECLMQRLRITNEKVSIESLLQRYLPRELRDKVLYPDDLARKR</sequence>
<dbReference type="PANTHER" id="PTHR46904:SF1">
    <property type="entry name" value="CENTROMERE PROTEIN T"/>
    <property type="match status" value="1"/>
</dbReference>
<dbReference type="GO" id="GO:0000776">
    <property type="term" value="C:kinetochore"/>
    <property type="evidence" value="ECO:0007669"/>
    <property type="project" value="InterPro"/>
</dbReference>
<dbReference type="OrthoDB" id="10071681at2759"/>
<feature type="region of interest" description="Disordered" evidence="6">
    <location>
        <begin position="518"/>
        <end position="606"/>
    </location>
</feature>
<comment type="caution">
    <text evidence="8">The sequence shown here is derived from an EMBL/GenBank/DDBJ whole genome shotgun (WGS) entry which is preliminary data.</text>
</comment>
<feature type="region of interest" description="Disordered" evidence="6">
    <location>
        <begin position="204"/>
        <end position="244"/>
    </location>
</feature>
<dbReference type="GO" id="GO:0051382">
    <property type="term" value="P:kinetochore assembly"/>
    <property type="evidence" value="ECO:0007669"/>
    <property type="project" value="InterPro"/>
</dbReference>
<keyword evidence="4" id="KW-0158">Chromosome</keyword>
<gene>
    <name evidence="8" type="ORF">BGZ99_009088</name>
</gene>
<dbReference type="GO" id="GO:0046982">
    <property type="term" value="F:protein heterodimerization activity"/>
    <property type="evidence" value="ECO:0007669"/>
    <property type="project" value="InterPro"/>
</dbReference>
<feature type="compositionally biased region" description="Acidic residues" evidence="6">
    <location>
        <begin position="432"/>
        <end position="443"/>
    </location>
</feature>
<evidence type="ECO:0000256" key="4">
    <source>
        <dbReference type="ARBA" id="ARBA00022454"/>
    </source>
</evidence>
<evidence type="ECO:0000256" key="2">
    <source>
        <dbReference type="ARBA" id="ARBA00004286"/>
    </source>
</evidence>
<dbReference type="AlphaFoldDB" id="A0A9P6UNP4"/>
<evidence type="ECO:0000313" key="9">
    <source>
        <dbReference type="Proteomes" id="UP000738325"/>
    </source>
</evidence>
<dbReference type="InterPro" id="IPR028255">
    <property type="entry name" value="CENP-T"/>
</dbReference>
<feature type="compositionally biased region" description="Acidic residues" evidence="6">
    <location>
        <begin position="467"/>
        <end position="481"/>
    </location>
</feature>
<evidence type="ECO:0000256" key="1">
    <source>
        <dbReference type="ARBA" id="ARBA00004123"/>
    </source>
</evidence>